<sequence length="79" mass="8732">MTSIKESRETQKLGTHSSNTRLVDDSSMFLDMQVALLAFLETYDCVYAPRGYQDAAIAQCAKSARLAIKELASHTDETS</sequence>
<proteinExistence type="predicted"/>
<name>A0A1I1Q6Z9_9HYPH</name>
<evidence type="ECO:0000313" key="1">
    <source>
        <dbReference type="EMBL" id="SFD17829.1"/>
    </source>
</evidence>
<dbReference type="AlphaFoldDB" id="A0A1I1Q6Z9"/>
<protein>
    <submittedName>
        <fullName evidence="1">Uncharacterized protein</fullName>
    </submittedName>
</protein>
<gene>
    <name evidence="1" type="ORF">SAMN04488059_1268</name>
</gene>
<evidence type="ECO:0000313" key="2">
    <source>
        <dbReference type="Proteomes" id="UP000182258"/>
    </source>
</evidence>
<reference evidence="1 2" key="1">
    <citation type="submission" date="2016-10" db="EMBL/GenBank/DDBJ databases">
        <authorList>
            <person name="de Groot N.N."/>
        </authorList>
    </citation>
    <scope>NUCLEOTIDE SEQUENCE [LARGE SCALE GENOMIC DNA]</scope>
    <source>
        <strain evidence="1 2">CGMCC 1.10210</strain>
    </source>
</reference>
<dbReference type="EMBL" id="FOMB01000026">
    <property type="protein sequence ID" value="SFD17829.1"/>
    <property type="molecule type" value="Genomic_DNA"/>
</dbReference>
<dbReference type="Proteomes" id="UP000182258">
    <property type="component" value="Unassembled WGS sequence"/>
</dbReference>
<dbReference type="RefSeq" id="WP_046170025.1">
    <property type="nucleotide sequence ID" value="NZ_LAPV01000072.1"/>
</dbReference>
<organism evidence="1 2">
    <name type="scientific">Devosia psychrophila</name>
    <dbReference type="NCBI Taxonomy" id="728005"/>
    <lineage>
        <taxon>Bacteria</taxon>
        <taxon>Pseudomonadati</taxon>
        <taxon>Pseudomonadota</taxon>
        <taxon>Alphaproteobacteria</taxon>
        <taxon>Hyphomicrobiales</taxon>
        <taxon>Devosiaceae</taxon>
        <taxon>Devosia</taxon>
    </lineage>
</organism>
<accession>A0A1I1Q6Z9</accession>